<name>A0A812XBP8_SYMPI</name>
<proteinExistence type="predicted"/>
<dbReference type="AlphaFoldDB" id="A0A812XBP8"/>
<reference evidence="1" key="1">
    <citation type="submission" date="2021-02" db="EMBL/GenBank/DDBJ databases">
        <authorList>
            <person name="Dougan E. K."/>
            <person name="Rhodes N."/>
            <person name="Thang M."/>
            <person name="Chan C."/>
        </authorList>
    </citation>
    <scope>NUCLEOTIDE SEQUENCE</scope>
</reference>
<protein>
    <submittedName>
        <fullName evidence="1">Hyd protein</fullName>
    </submittedName>
</protein>
<evidence type="ECO:0000313" key="1">
    <source>
        <dbReference type="EMBL" id="CAE7727801.1"/>
    </source>
</evidence>
<dbReference type="OrthoDB" id="444811at2759"/>
<organism evidence="1 2">
    <name type="scientific">Symbiodinium pilosum</name>
    <name type="common">Dinoflagellate</name>
    <dbReference type="NCBI Taxonomy" id="2952"/>
    <lineage>
        <taxon>Eukaryota</taxon>
        <taxon>Sar</taxon>
        <taxon>Alveolata</taxon>
        <taxon>Dinophyceae</taxon>
        <taxon>Suessiales</taxon>
        <taxon>Symbiodiniaceae</taxon>
        <taxon>Symbiodinium</taxon>
    </lineage>
</organism>
<dbReference type="EMBL" id="CAJNIZ010045708">
    <property type="protein sequence ID" value="CAE7727801.1"/>
    <property type="molecule type" value="Genomic_DNA"/>
</dbReference>
<evidence type="ECO:0000313" key="2">
    <source>
        <dbReference type="Proteomes" id="UP000649617"/>
    </source>
</evidence>
<gene>
    <name evidence="1" type="primary">hyd</name>
    <name evidence="1" type="ORF">SPIL2461_LOCUS20847</name>
</gene>
<sequence>MSLPECEAKATLESRQEYRDRQGEEARGFHFKVSLPVEEVVSFIESRTHVRIEDPRSLSLVIARVEFTWPSHSCSNEESGFTDYRLLDFHSGEVTNEGSECGALAASSVDRKGEVRLPESGQKDLFWLAGMFGTKYSNSTGGAEVAVKIAQLVFHEFRDNGDVIEYGMCGRGSFTWKDQHFYIGCPKKIPLQIHHPDECLGRAVKLCHGNVLSEDPVVQSRCPLDARTALQSQSFMIVLGWQCRLRHLKDEMPISS</sequence>
<keyword evidence="2" id="KW-1185">Reference proteome</keyword>
<dbReference type="Proteomes" id="UP000649617">
    <property type="component" value="Unassembled WGS sequence"/>
</dbReference>
<comment type="caution">
    <text evidence="1">The sequence shown here is derived from an EMBL/GenBank/DDBJ whole genome shotgun (WGS) entry which is preliminary data.</text>
</comment>
<accession>A0A812XBP8</accession>